<reference evidence="4 6" key="2">
    <citation type="submission" date="2018-12" db="EMBL/GenBank/DDBJ databases">
        <authorList>
            <consortium name="Pathogen Informatics"/>
        </authorList>
    </citation>
    <scope>NUCLEOTIDE SEQUENCE [LARGE SCALE GENOMIC DNA]</scope>
    <source>
        <strain evidence="4 6">NCTC949</strain>
    </source>
</reference>
<evidence type="ECO:0000256" key="1">
    <source>
        <dbReference type="SAM" id="MobiDB-lite"/>
    </source>
</evidence>
<dbReference type="OrthoDB" id="5244024at2"/>
<protein>
    <submittedName>
        <fullName evidence="4">Hypothetical membrane protein</fullName>
    </submittedName>
</protein>
<dbReference type="HOGENOM" id="CLU_133135_0_0_11"/>
<dbReference type="RefSeq" id="WP_046439921.1">
    <property type="nucleotide sequence ID" value="NZ_CP011312.1"/>
</dbReference>
<evidence type="ECO:0000313" key="6">
    <source>
        <dbReference type="Proteomes" id="UP000271380"/>
    </source>
</evidence>
<dbReference type="Proteomes" id="UP000271380">
    <property type="component" value="Chromosome"/>
</dbReference>
<dbReference type="InterPro" id="IPR021401">
    <property type="entry name" value="DUF3040"/>
</dbReference>
<proteinExistence type="predicted"/>
<organism evidence="3 5">
    <name type="scientific">Corynebacterium kutscheri</name>
    <dbReference type="NCBI Taxonomy" id="35755"/>
    <lineage>
        <taxon>Bacteria</taxon>
        <taxon>Bacillati</taxon>
        <taxon>Actinomycetota</taxon>
        <taxon>Actinomycetes</taxon>
        <taxon>Mycobacteriales</taxon>
        <taxon>Corynebacteriaceae</taxon>
        <taxon>Corynebacterium</taxon>
    </lineage>
</organism>
<dbReference type="EMBL" id="CP011312">
    <property type="protein sequence ID" value="AKE41570.1"/>
    <property type="molecule type" value="Genomic_DNA"/>
</dbReference>
<dbReference type="AlphaFoldDB" id="A0A0F6R0Z2"/>
<sequence length="125" mass="13473">MALSEQEQRALREIERSLMAEDPKFGTSVSGGGAGTTGTLTLRGIAVIVIGLLLLVGGVALSQQSLWFVSLSIIGFLVMLGGAVWMLRSQSSFDKEISRSVKKSKKGSSGFGGKMEESFRRRFEQ</sequence>
<dbReference type="EMBL" id="LR134377">
    <property type="protein sequence ID" value="VEH08849.1"/>
    <property type="molecule type" value="Genomic_DNA"/>
</dbReference>
<feature type="transmembrane region" description="Helical" evidence="2">
    <location>
        <begin position="67"/>
        <end position="87"/>
    </location>
</feature>
<feature type="compositionally biased region" description="Basic and acidic residues" evidence="1">
    <location>
        <begin position="114"/>
        <end position="125"/>
    </location>
</feature>
<gene>
    <name evidence="4" type="ORF">NCTC949_01974</name>
    <name evidence="3" type="ORF">UL82_07030</name>
</gene>
<keyword evidence="2" id="KW-1133">Transmembrane helix</keyword>
<evidence type="ECO:0000256" key="2">
    <source>
        <dbReference type="SAM" id="Phobius"/>
    </source>
</evidence>
<name>A0A0F6R0Z2_9CORY</name>
<dbReference type="KEGG" id="cku:UL82_07030"/>
<keyword evidence="2" id="KW-0472">Membrane</keyword>
<keyword evidence="5" id="KW-1185">Reference proteome</keyword>
<dbReference type="Pfam" id="PF11239">
    <property type="entry name" value="DUF3040"/>
    <property type="match status" value="1"/>
</dbReference>
<accession>A0A0F6R0Z2</accession>
<feature type="transmembrane region" description="Helical" evidence="2">
    <location>
        <begin position="40"/>
        <end position="61"/>
    </location>
</feature>
<evidence type="ECO:0000313" key="5">
    <source>
        <dbReference type="Proteomes" id="UP000033457"/>
    </source>
</evidence>
<keyword evidence="2" id="KW-0812">Transmembrane</keyword>
<evidence type="ECO:0000313" key="3">
    <source>
        <dbReference type="EMBL" id="AKE41570.1"/>
    </source>
</evidence>
<reference evidence="3 5" key="1">
    <citation type="journal article" date="2015" name="Genome Announc.">
        <title>Complete Genome Sequence of Corynebacterium kutscheri DSM 20755, a Corynebacterial Type Strain with Remarkably Low G+C Content of Chromosomal DNA.</title>
        <authorList>
            <person name="Ruckert C."/>
            <person name="Albersmeier A."/>
            <person name="Winkler A."/>
            <person name="Tauch A."/>
        </authorList>
    </citation>
    <scope>NUCLEOTIDE SEQUENCE [LARGE SCALE GENOMIC DNA]</scope>
    <source>
        <strain evidence="3 5">DSM 20755</strain>
    </source>
</reference>
<feature type="region of interest" description="Disordered" evidence="1">
    <location>
        <begin position="102"/>
        <end position="125"/>
    </location>
</feature>
<dbReference type="STRING" id="35755.UL82_07030"/>
<dbReference type="Proteomes" id="UP000033457">
    <property type="component" value="Chromosome"/>
</dbReference>
<evidence type="ECO:0000313" key="4">
    <source>
        <dbReference type="EMBL" id="VEH08849.1"/>
    </source>
</evidence>